<sequence length="123" mass="14361">MKKKTRYFKMKFSDSFAIVFVSVLIAQSFASKKVLPEYPDAELTRTENTTYPGYKGLRTTVTKYIWIAKYQPVKPNGPIYEGEVKKGVFSDKKFYVILNDEEYKVDPKRVNLLDFNTITTYDD</sequence>
<dbReference type="AlphaFoldDB" id="A0AAD4MJK0"/>
<dbReference type="Proteomes" id="UP001201812">
    <property type="component" value="Unassembled WGS sequence"/>
</dbReference>
<keyword evidence="2" id="KW-1185">Reference proteome</keyword>
<reference evidence="1" key="1">
    <citation type="submission" date="2022-01" db="EMBL/GenBank/DDBJ databases">
        <title>Genome Sequence Resource for Two Populations of Ditylenchus destructor, the Migratory Endoparasitic Phytonematode.</title>
        <authorList>
            <person name="Zhang H."/>
            <person name="Lin R."/>
            <person name="Xie B."/>
        </authorList>
    </citation>
    <scope>NUCLEOTIDE SEQUENCE</scope>
    <source>
        <strain evidence="1">BazhouSP</strain>
    </source>
</reference>
<name>A0AAD4MJK0_9BILA</name>
<accession>A0AAD4MJK0</accession>
<evidence type="ECO:0000313" key="1">
    <source>
        <dbReference type="EMBL" id="KAI1695876.1"/>
    </source>
</evidence>
<proteinExistence type="predicted"/>
<dbReference type="EMBL" id="JAKKPZ010000366">
    <property type="protein sequence ID" value="KAI1695876.1"/>
    <property type="molecule type" value="Genomic_DNA"/>
</dbReference>
<evidence type="ECO:0000313" key="2">
    <source>
        <dbReference type="Proteomes" id="UP001201812"/>
    </source>
</evidence>
<comment type="caution">
    <text evidence="1">The sequence shown here is derived from an EMBL/GenBank/DDBJ whole genome shotgun (WGS) entry which is preliminary data.</text>
</comment>
<protein>
    <submittedName>
        <fullName evidence="1">Uncharacterized protein</fullName>
    </submittedName>
</protein>
<gene>
    <name evidence="1" type="ORF">DdX_19341</name>
</gene>
<organism evidence="1 2">
    <name type="scientific">Ditylenchus destructor</name>
    <dbReference type="NCBI Taxonomy" id="166010"/>
    <lineage>
        <taxon>Eukaryota</taxon>
        <taxon>Metazoa</taxon>
        <taxon>Ecdysozoa</taxon>
        <taxon>Nematoda</taxon>
        <taxon>Chromadorea</taxon>
        <taxon>Rhabditida</taxon>
        <taxon>Tylenchina</taxon>
        <taxon>Tylenchomorpha</taxon>
        <taxon>Sphaerularioidea</taxon>
        <taxon>Anguinidae</taxon>
        <taxon>Anguininae</taxon>
        <taxon>Ditylenchus</taxon>
    </lineage>
</organism>